<accession>A0A176Z429</accession>
<dbReference type="SUPFAM" id="SSF54001">
    <property type="entry name" value="Cysteine proteinases"/>
    <property type="match status" value="1"/>
</dbReference>
<evidence type="ECO:0000313" key="3">
    <source>
        <dbReference type="EMBL" id="OAF14244.1"/>
    </source>
</evidence>
<dbReference type="Pfam" id="PF00797">
    <property type="entry name" value="Acetyltransf_2"/>
    <property type="match status" value="1"/>
</dbReference>
<sequence length="283" mass="31663">MTGDFDQRQWLDRIGYAGSTTPDLATLKAPVTAHATAIAYESIDVLLDRPPSLALGPLQAKMIGHKRGGYCFEQNMLFRAGLRSVGFDVTSLQARVVRGLAIDAPRPMLHMVLRVDLPEGAYLADVGFGNLAPTTALRLVAEEEQETPHETMRFIHMGDELVLQSKLGTNWAHIYRVVMLPRVDAEYEICNWFAATHPESPYLKNMIAARPGPNRTRLTLFNGRFSIRHASGDTERRMLTTREEFGEVFAREFELVFADDELRTAFENMTARASPGGPHPFFA</sequence>
<evidence type="ECO:0000256" key="1">
    <source>
        <dbReference type="ARBA" id="ARBA00006547"/>
    </source>
</evidence>
<gene>
    <name evidence="3" type="ORF">AYJ54_42535</name>
</gene>
<dbReference type="PANTHER" id="PTHR11786:SF0">
    <property type="entry name" value="ARYLAMINE N-ACETYLTRANSFERASE 4-RELATED"/>
    <property type="match status" value="1"/>
</dbReference>
<dbReference type="Proteomes" id="UP000076959">
    <property type="component" value="Unassembled WGS sequence"/>
</dbReference>
<reference evidence="3 4" key="1">
    <citation type="submission" date="2016-03" db="EMBL/GenBank/DDBJ databases">
        <title>Draft Genome Sequence of the Strain BR 10245 (Bradyrhizobium sp.) isolated from nodules of Centrolobium paraense.</title>
        <authorList>
            <person name="Simoes-Araujo J.L.Sr."/>
            <person name="Barauna A.C."/>
            <person name="Silva K."/>
            <person name="Zilli J.E."/>
        </authorList>
    </citation>
    <scope>NUCLEOTIDE SEQUENCE [LARGE SCALE GENOMIC DNA]</scope>
    <source>
        <strain evidence="3 4">BR 10245</strain>
    </source>
</reference>
<dbReference type="PRINTS" id="PR01543">
    <property type="entry name" value="ANATRNSFRASE"/>
</dbReference>
<dbReference type="Gene3D" id="3.30.2140.10">
    <property type="entry name" value="Arylamine N-acetyltransferase"/>
    <property type="match status" value="1"/>
</dbReference>
<evidence type="ECO:0000313" key="4">
    <source>
        <dbReference type="Proteomes" id="UP000076959"/>
    </source>
</evidence>
<dbReference type="EMBL" id="LUUB01000030">
    <property type="protein sequence ID" value="OAF14244.1"/>
    <property type="molecule type" value="Genomic_DNA"/>
</dbReference>
<dbReference type="InterPro" id="IPR038765">
    <property type="entry name" value="Papain-like_cys_pep_sf"/>
</dbReference>
<evidence type="ECO:0008006" key="5">
    <source>
        <dbReference type="Google" id="ProtNLM"/>
    </source>
</evidence>
<comment type="caution">
    <text evidence="3">The sequence shown here is derived from an EMBL/GenBank/DDBJ whole genome shotgun (WGS) entry which is preliminary data.</text>
</comment>
<name>A0A176Z429_9BRAD</name>
<dbReference type="STRING" id="1505087.AYJ54_42535"/>
<proteinExistence type="inferred from homology"/>
<protein>
    <recommendedName>
        <fullName evidence="5">N-hydroxyarylamine O-acetyltransferase</fullName>
    </recommendedName>
</protein>
<dbReference type="GO" id="GO:0016407">
    <property type="term" value="F:acetyltransferase activity"/>
    <property type="evidence" value="ECO:0007669"/>
    <property type="project" value="InterPro"/>
</dbReference>
<evidence type="ECO:0000256" key="2">
    <source>
        <dbReference type="RuleBase" id="RU003452"/>
    </source>
</evidence>
<organism evidence="3 4">
    <name type="scientific">Bradyrhizobium centrolobii</name>
    <dbReference type="NCBI Taxonomy" id="1505087"/>
    <lineage>
        <taxon>Bacteria</taxon>
        <taxon>Pseudomonadati</taxon>
        <taxon>Pseudomonadota</taxon>
        <taxon>Alphaproteobacteria</taxon>
        <taxon>Hyphomicrobiales</taxon>
        <taxon>Nitrobacteraceae</taxon>
        <taxon>Bradyrhizobium</taxon>
    </lineage>
</organism>
<dbReference type="Gene3D" id="2.40.128.150">
    <property type="entry name" value="Cysteine proteinases"/>
    <property type="match status" value="1"/>
</dbReference>
<keyword evidence="4" id="KW-1185">Reference proteome</keyword>
<dbReference type="AlphaFoldDB" id="A0A176Z429"/>
<comment type="similarity">
    <text evidence="1 2">Belongs to the arylamine N-acetyltransferase family.</text>
</comment>
<dbReference type="PANTHER" id="PTHR11786">
    <property type="entry name" value="N-HYDROXYARYLAMINE O-ACETYLTRANSFERASE"/>
    <property type="match status" value="1"/>
</dbReference>
<dbReference type="InterPro" id="IPR001447">
    <property type="entry name" value="Arylamine_N-AcTrfase"/>
</dbReference>